<feature type="region of interest" description="Disordered" evidence="1">
    <location>
        <begin position="35"/>
        <end position="80"/>
    </location>
</feature>
<dbReference type="eggNOG" id="ENOG502SMV9">
    <property type="taxonomic scope" value="Eukaryota"/>
</dbReference>
<dbReference type="EMBL" id="GL376638">
    <property type="status" value="NOT_ANNOTATED_CDS"/>
    <property type="molecule type" value="Genomic_DNA"/>
</dbReference>
<dbReference type="InParanoid" id="K3WFZ3"/>
<proteinExistence type="predicted"/>
<organism evidence="2 3">
    <name type="scientific">Globisporangium ultimum (strain ATCC 200006 / CBS 805.95 / DAOM BR144)</name>
    <name type="common">Pythium ultimum</name>
    <dbReference type="NCBI Taxonomy" id="431595"/>
    <lineage>
        <taxon>Eukaryota</taxon>
        <taxon>Sar</taxon>
        <taxon>Stramenopiles</taxon>
        <taxon>Oomycota</taxon>
        <taxon>Peronosporomycetes</taxon>
        <taxon>Pythiales</taxon>
        <taxon>Pythiaceae</taxon>
        <taxon>Globisporangium</taxon>
    </lineage>
</organism>
<dbReference type="EnsemblProtists" id="PYU1_T003884">
    <property type="protein sequence ID" value="PYU1_T003884"/>
    <property type="gene ID" value="PYU1_G003874"/>
</dbReference>
<keyword evidence="3" id="KW-1185">Reference proteome</keyword>
<reference evidence="3" key="2">
    <citation type="submission" date="2010-04" db="EMBL/GenBank/DDBJ databases">
        <authorList>
            <person name="Buell R."/>
            <person name="Hamilton J."/>
            <person name="Hostetler J."/>
        </authorList>
    </citation>
    <scope>NUCLEOTIDE SEQUENCE [LARGE SCALE GENOMIC DNA]</scope>
    <source>
        <strain evidence="3">DAOM:BR144</strain>
    </source>
</reference>
<sequence length="350" mass="39431">MDLSRLLAASSLALQDTLTPADASFAFSQVPRAQVPSAASSKRGHLPVVKAKPKRPGRKQAVPAVETSPKRKRTRKLSQNQMARWIEKEAEDSQIYNLTLDVNDLRQQVQNYLIQKSVHSTRMLVARQNFSGGAMRTADFFFDIFKHGLRDFSPEKQAFVISNTDDMCALGTAAYGRHHLLEQWERYTRLFHMRWFVNYSMSIMSADPECVIVKCVGEFEGRLSRETIEAVFPHILCDEKLFERVVGCRIVCPVQTLLYFDPAGRIVRYDAHVDIFEGLNRLLASNLMDVITLMARARINDASMLPDGPEPDQVNIVTPEGSPPTSPYLSSDEDDSSDGGNRQSVEYILS</sequence>
<reference evidence="2" key="3">
    <citation type="submission" date="2015-02" db="UniProtKB">
        <authorList>
            <consortium name="EnsemblProtists"/>
        </authorList>
    </citation>
    <scope>IDENTIFICATION</scope>
    <source>
        <strain evidence="2">DAOM BR144</strain>
    </source>
</reference>
<evidence type="ECO:0000313" key="3">
    <source>
        <dbReference type="Proteomes" id="UP000019132"/>
    </source>
</evidence>
<dbReference type="VEuPathDB" id="FungiDB:PYU1_G003874"/>
<accession>K3WFZ3</accession>
<reference evidence="3" key="1">
    <citation type="journal article" date="2010" name="Genome Biol.">
        <title>Genome sequence of the necrotrophic plant pathogen Pythium ultimum reveals original pathogenicity mechanisms and effector repertoire.</title>
        <authorList>
            <person name="Levesque C.A."/>
            <person name="Brouwer H."/>
            <person name="Cano L."/>
            <person name="Hamilton J.P."/>
            <person name="Holt C."/>
            <person name="Huitema E."/>
            <person name="Raffaele S."/>
            <person name="Robideau G.P."/>
            <person name="Thines M."/>
            <person name="Win J."/>
            <person name="Zerillo M.M."/>
            <person name="Beakes G.W."/>
            <person name="Boore J.L."/>
            <person name="Busam D."/>
            <person name="Dumas B."/>
            <person name="Ferriera S."/>
            <person name="Fuerstenberg S.I."/>
            <person name="Gachon C.M."/>
            <person name="Gaulin E."/>
            <person name="Govers F."/>
            <person name="Grenville-Briggs L."/>
            <person name="Horner N."/>
            <person name="Hostetler J."/>
            <person name="Jiang R.H."/>
            <person name="Johnson J."/>
            <person name="Krajaejun T."/>
            <person name="Lin H."/>
            <person name="Meijer H.J."/>
            <person name="Moore B."/>
            <person name="Morris P."/>
            <person name="Phuntmart V."/>
            <person name="Puiu D."/>
            <person name="Shetty J."/>
            <person name="Stajich J.E."/>
            <person name="Tripathy S."/>
            <person name="Wawra S."/>
            <person name="van West P."/>
            <person name="Whitty B.R."/>
            <person name="Coutinho P.M."/>
            <person name="Henrissat B."/>
            <person name="Martin F."/>
            <person name="Thomas P.D."/>
            <person name="Tyler B.M."/>
            <person name="De Vries R.P."/>
            <person name="Kamoun S."/>
            <person name="Yandell M."/>
            <person name="Tisserat N."/>
            <person name="Buell C.R."/>
        </authorList>
    </citation>
    <scope>NUCLEOTIDE SEQUENCE</scope>
    <source>
        <strain evidence="3">DAOM:BR144</strain>
    </source>
</reference>
<name>K3WFZ3_GLOUD</name>
<dbReference type="HOGENOM" id="CLU_050616_3_0_1"/>
<dbReference type="AlphaFoldDB" id="K3WFZ3"/>
<protein>
    <submittedName>
        <fullName evidence="2">Uncharacterized protein</fullName>
    </submittedName>
</protein>
<evidence type="ECO:0000256" key="1">
    <source>
        <dbReference type="SAM" id="MobiDB-lite"/>
    </source>
</evidence>
<evidence type="ECO:0000313" key="2">
    <source>
        <dbReference type="EnsemblProtists" id="PYU1_T003884"/>
    </source>
</evidence>
<dbReference type="Proteomes" id="UP000019132">
    <property type="component" value="Unassembled WGS sequence"/>
</dbReference>
<feature type="region of interest" description="Disordered" evidence="1">
    <location>
        <begin position="304"/>
        <end position="350"/>
    </location>
</feature>